<evidence type="ECO:0000259" key="13">
    <source>
        <dbReference type="Pfam" id="PF11838"/>
    </source>
</evidence>
<dbReference type="Proteomes" id="UP000663090">
    <property type="component" value="Chromosome"/>
</dbReference>
<dbReference type="RefSeq" id="WP_206712546.1">
    <property type="nucleotide sequence ID" value="NZ_CP071091.1"/>
</dbReference>
<dbReference type="SUPFAM" id="SSF55486">
    <property type="entry name" value="Metalloproteases ('zincins'), catalytic domain"/>
    <property type="match status" value="1"/>
</dbReference>
<dbReference type="InterPro" id="IPR001930">
    <property type="entry name" value="Peptidase_M1"/>
</dbReference>
<evidence type="ECO:0000256" key="3">
    <source>
        <dbReference type="ARBA" id="ARBA00022438"/>
    </source>
</evidence>
<accession>A0ABX7MX65</accession>
<dbReference type="PANTHER" id="PTHR11533">
    <property type="entry name" value="PROTEASE M1 ZINC METALLOPROTEASE"/>
    <property type="match status" value="1"/>
</dbReference>
<feature type="chain" id="PRO_5046877541" description="Aminopeptidase" evidence="11">
    <location>
        <begin position="21"/>
        <end position="901"/>
    </location>
</feature>
<evidence type="ECO:0000256" key="5">
    <source>
        <dbReference type="ARBA" id="ARBA00022723"/>
    </source>
</evidence>
<dbReference type="CDD" id="cd09601">
    <property type="entry name" value="M1_APN-Q_like"/>
    <property type="match status" value="1"/>
</dbReference>
<evidence type="ECO:0000256" key="4">
    <source>
        <dbReference type="ARBA" id="ARBA00022670"/>
    </source>
</evidence>
<feature type="signal peptide" evidence="11">
    <location>
        <begin position="1"/>
        <end position="20"/>
    </location>
</feature>
<dbReference type="Gene3D" id="1.10.390.10">
    <property type="entry name" value="Neutral Protease Domain 2"/>
    <property type="match status" value="1"/>
</dbReference>
<keyword evidence="3 9" id="KW-0031">Aminopeptidase</keyword>
<dbReference type="InterPro" id="IPR050344">
    <property type="entry name" value="Peptidase_M1_aminopeptidases"/>
</dbReference>
<evidence type="ECO:0000313" key="15">
    <source>
        <dbReference type="EMBL" id="QSQ10779.1"/>
    </source>
</evidence>
<dbReference type="InterPro" id="IPR024571">
    <property type="entry name" value="ERAP1-like_C_dom"/>
</dbReference>
<evidence type="ECO:0000256" key="9">
    <source>
        <dbReference type="RuleBase" id="RU364040"/>
    </source>
</evidence>
<sequence length="901" mass="99793">MRWSPILLVPALVSLHCTHAPETAAPSTPAATVATTPEWPEAQPPALRLPDTVRPTHYTLDLKLISTEQTFSGTVTVEVDVREPVRQVWLHGQDLEVSSARIEAGARTFDAKPVTASEGRLGLLLPETLAPGKARIIIAFSGKVDRERSQGLYSVAEGGHDYFYTFFEPVDARRAFPCFDEPGFKVPWKLRFTVKDTDVALANHAIESKEALPGGLQRVTFIDSKPMPSYLVAFMVGPFDVVDAGTVGRNKAPLRFIVPKGRGIETTYAVNVTPRIVSVLEDFFDQPYPYEKLDVAVVPRYWGTMEHPGLVALGQPLTLIKPGFETIERRKRYVHIAGHELGHYWFGNIATCHWWDDIWLNESLTSWLDRKQMDGFDERWGYGQEASNDNRMDAMNVDALASTLPVRKPATTHDAVLGAFDNSTTYAKGAALLDMLEAWMGPEKMRDMLRLHVRKHAWSTVTADDFTGTIAEAAGPDLARAFRTFIDQAGVPRVSAELQCDAGKAPRLKLSQERYVPAGSTTSTAQTWSIPVCVRAGGRTGDTRVCQILSERTGELELPLKSCPQWVLLNAGGTGYYRSSYTSRQLAQVLAAPEDTLSIPERLSLLADAEAAARRGDLPLGDALKLVPGTAKDDNRAIVAAGANLLGLVRQDQLTPAERTRFRAWVGRLYGPRARALGWKPPRHDTDEERQMRALLLSLAVGMGDDAVLARDARKLARAWLDKRDSVHPEPMPLALRVAARTSDRSLFDALLAQARTATDHNERLELLAPLAFFTDPALVQESLALVNGGEFELRDTYKLLGVSFYKVDSREAAWKYFRENFDAMAARVRSDDLGAIVGFTSQLCDETRRAELEAFLGPRVAKLEGAPHAYEQALETVRLCIEADRIHRPSVQAFLSRLPR</sequence>
<evidence type="ECO:0000256" key="8">
    <source>
        <dbReference type="ARBA" id="ARBA00023049"/>
    </source>
</evidence>
<dbReference type="InterPro" id="IPR034016">
    <property type="entry name" value="M1_APN-typ"/>
</dbReference>
<evidence type="ECO:0000313" key="16">
    <source>
        <dbReference type="Proteomes" id="UP000663090"/>
    </source>
</evidence>
<keyword evidence="5 9" id="KW-0479">Metal-binding</keyword>
<keyword evidence="11" id="KW-0732">Signal</keyword>
<dbReference type="EMBL" id="CP071091">
    <property type="protein sequence ID" value="QSQ10779.1"/>
    <property type="molecule type" value="Genomic_DNA"/>
</dbReference>
<evidence type="ECO:0000256" key="7">
    <source>
        <dbReference type="ARBA" id="ARBA00022833"/>
    </source>
</evidence>
<dbReference type="Gene3D" id="1.25.50.20">
    <property type="match status" value="1"/>
</dbReference>
<dbReference type="EC" id="3.4.11.-" evidence="9"/>
<gene>
    <name evidence="15" type="ORF">JY572_20295</name>
</gene>
<dbReference type="Pfam" id="PF01433">
    <property type="entry name" value="Peptidase_M1"/>
    <property type="match status" value="1"/>
</dbReference>
<feature type="compositionally biased region" description="Low complexity" evidence="10">
    <location>
        <begin position="24"/>
        <end position="41"/>
    </location>
</feature>
<proteinExistence type="inferred from homology"/>
<evidence type="ECO:0000256" key="11">
    <source>
        <dbReference type="SAM" id="SignalP"/>
    </source>
</evidence>
<reference evidence="15 16" key="1">
    <citation type="submission" date="2021-02" db="EMBL/GenBank/DDBJ databases">
        <title>De Novo genome assembly of isolated myxobacteria.</title>
        <authorList>
            <person name="Stevens D.C."/>
        </authorList>
    </citation>
    <scope>NUCLEOTIDE SEQUENCE [LARGE SCALE GENOMIC DNA]</scope>
    <source>
        <strain evidence="15 16">SCHIC003</strain>
    </source>
</reference>
<dbReference type="Gene3D" id="2.60.40.1910">
    <property type="match status" value="1"/>
</dbReference>
<dbReference type="InterPro" id="IPR014782">
    <property type="entry name" value="Peptidase_M1_dom"/>
</dbReference>
<feature type="domain" description="Aminopeptidase N-like N-terminal" evidence="14">
    <location>
        <begin position="55"/>
        <end position="231"/>
    </location>
</feature>
<organism evidence="15 16">
    <name type="scientific">Myxococcus landrumensis</name>
    <dbReference type="NCBI Taxonomy" id="2813577"/>
    <lineage>
        <taxon>Bacteria</taxon>
        <taxon>Pseudomonadati</taxon>
        <taxon>Myxococcota</taxon>
        <taxon>Myxococcia</taxon>
        <taxon>Myxococcales</taxon>
        <taxon>Cystobacterineae</taxon>
        <taxon>Myxococcaceae</taxon>
        <taxon>Myxococcus</taxon>
    </lineage>
</organism>
<evidence type="ECO:0000256" key="2">
    <source>
        <dbReference type="ARBA" id="ARBA00010136"/>
    </source>
</evidence>
<keyword evidence="16" id="KW-1185">Reference proteome</keyword>
<evidence type="ECO:0000259" key="14">
    <source>
        <dbReference type="Pfam" id="PF17900"/>
    </source>
</evidence>
<dbReference type="InterPro" id="IPR027268">
    <property type="entry name" value="Peptidase_M4/M1_CTD_sf"/>
</dbReference>
<evidence type="ECO:0000256" key="6">
    <source>
        <dbReference type="ARBA" id="ARBA00022801"/>
    </source>
</evidence>
<protein>
    <recommendedName>
        <fullName evidence="9">Aminopeptidase</fullName>
        <ecNumber evidence="9">3.4.11.-</ecNumber>
    </recommendedName>
</protein>
<feature type="domain" description="Peptidase M1 membrane alanine aminopeptidase" evidence="12">
    <location>
        <begin position="268"/>
        <end position="484"/>
    </location>
</feature>
<comment type="similarity">
    <text evidence="2 9">Belongs to the peptidase M1 family.</text>
</comment>
<feature type="domain" description="ERAP1-like C-terminal" evidence="13">
    <location>
        <begin position="566"/>
        <end position="879"/>
    </location>
</feature>
<dbReference type="SUPFAM" id="SSF63737">
    <property type="entry name" value="Leukotriene A4 hydrolase N-terminal domain"/>
    <property type="match status" value="1"/>
</dbReference>
<dbReference type="Gene3D" id="2.60.40.1730">
    <property type="entry name" value="tricorn interacting facor f3 domain"/>
    <property type="match status" value="1"/>
</dbReference>
<dbReference type="Pfam" id="PF17900">
    <property type="entry name" value="Peptidase_M1_N"/>
    <property type="match status" value="1"/>
</dbReference>
<keyword evidence="4 9" id="KW-0645">Protease</keyword>
<dbReference type="Pfam" id="PF11838">
    <property type="entry name" value="ERAP1_C"/>
    <property type="match status" value="1"/>
</dbReference>
<keyword evidence="6 9" id="KW-0378">Hydrolase</keyword>
<evidence type="ECO:0000256" key="10">
    <source>
        <dbReference type="SAM" id="MobiDB-lite"/>
    </source>
</evidence>
<keyword evidence="7 9" id="KW-0862">Zinc</keyword>
<evidence type="ECO:0000256" key="1">
    <source>
        <dbReference type="ARBA" id="ARBA00000098"/>
    </source>
</evidence>
<dbReference type="InterPro" id="IPR042097">
    <property type="entry name" value="Aminopeptidase_N-like_N_sf"/>
</dbReference>
<keyword evidence="8 9" id="KW-0482">Metalloprotease</keyword>
<evidence type="ECO:0000259" key="12">
    <source>
        <dbReference type="Pfam" id="PF01433"/>
    </source>
</evidence>
<comment type="cofactor">
    <cofactor evidence="9">
        <name>Zn(2+)</name>
        <dbReference type="ChEBI" id="CHEBI:29105"/>
    </cofactor>
    <text evidence="9">Binds 1 zinc ion per subunit.</text>
</comment>
<dbReference type="PRINTS" id="PR00756">
    <property type="entry name" value="ALADIPTASE"/>
</dbReference>
<dbReference type="PANTHER" id="PTHR11533:SF174">
    <property type="entry name" value="PUROMYCIN-SENSITIVE AMINOPEPTIDASE-RELATED"/>
    <property type="match status" value="1"/>
</dbReference>
<feature type="region of interest" description="Disordered" evidence="10">
    <location>
        <begin position="24"/>
        <end position="47"/>
    </location>
</feature>
<comment type="catalytic activity">
    <reaction evidence="1">
        <text>Release of an N-terminal amino acid, Xaa-|-Yaa- from a peptide, amide or arylamide. Xaa is preferably Ala, but may be most amino acids including Pro (slow action). When a terminal hydrophobic residue is followed by a prolyl residue, the two may be released as an intact Xaa-Pro dipeptide.</text>
        <dbReference type="EC" id="3.4.11.2"/>
    </reaction>
</comment>
<dbReference type="InterPro" id="IPR045357">
    <property type="entry name" value="Aminopeptidase_N-like_N"/>
</dbReference>
<name>A0ABX7MX65_9BACT</name>